<dbReference type="AlphaFoldDB" id="A0A8X7BN31"/>
<evidence type="ECO:0000313" key="2">
    <source>
        <dbReference type="Proteomes" id="UP000886998"/>
    </source>
</evidence>
<comment type="caution">
    <text evidence="1">The sequence shown here is derived from an EMBL/GenBank/DDBJ whole genome shotgun (WGS) entry which is preliminary data.</text>
</comment>
<proteinExistence type="predicted"/>
<protein>
    <submittedName>
        <fullName evidence="1">DUF1758 domain-containing protein</fullName>
    </submittedName>
</protein>
<dbReference type="OrthoDB" id="5859109at2759"/>
<accession>A0A8X7BN31</accession>
<name>A0A8X7BN31_9ARAC</name>
<dbReference type="EMBL" id="BMAV01000269">
    <property type="protein sequence ID" value="GFY37350.1"/>
    <property type="molecule type" value="Genomic_DNA"/>
</dbReference>
<evidence type="ECO:0000313" key="1">
    <source>
        <dbReference type="EMBL" id="GFY37350.1"/>
    </source>
</evidence>
<gene>
    <name evidence="1" type="primary">AVEN_64587_1</name>
    <name evidence="1" type="ORF">TNIN_317071</name>
</gene>
<dbReference type="Proteomes" id="UP000886998">
    <property type="component" value="Unassembled WGS sequence"/>
</dbReference>
<sequence length="188" mass="21256">MSLLDQQKICSILHRIRDESLLSDLASGGIKLTDVGKDTTPIRVLLGADTLGSILTRRIEEVTLLWLAGHPALYDKYNLAESRLRNVTKRLIRENNFDDYHAAFQQWKLEGIIESVPNDQCTELTQYLPHMPIFKPSSITTKVRPVFDASFKQPGYASLNECLSVGPSHTSDTTHTVEIPFEYHWGNC</sequence>
<reference evidence="1" key="1">
    <citation type="submission" date="2020-08" db="EMBL/GenBank/DDBJ databases">
        <title>Multicomponent nature underlies the extraordinary mechanical properties of spider dragline silk.</title>
        <authorList>
            <person name="Kono N."/>
            <person name="Nakamura H."/>
            <person name="Mori M."/>
            <person name="Yoshida Y."/>
            <person name="Ohtoshi R."/>
            <person name="Malay A.D."/>
            <person name="Moran D.A.P."/>
            <person name="Tomita M."/>
            <person name="Numata K."/>
            <person name="Arakawa K."/>
        </authorList>
    </citation>
    <scope>NUCLEOTIDE SEQUENCE</scope>
</reference>
<organism evidence="1 2">
    <name type="scientific">Trichonephila inaurata madagascariensis</name>
    <dbReference type="NCBI Taxonomy" id="2747483"/>
    <lineage>
        <taxon>Eukaryota</taxon>
        <taxon>Metazoa</taxon>
        <taxon>Ecdysozoa</taxon>
        <taxon>Arthropoda</taxon>
        <taxon>Chelicerata</taxon>
        <taxon>Arachnida</taxon>
        <taxon>Araneae</taxon>
        <taxon>Araneomorphae</taxon>
        <taxon>Entelegynae</taxon>
        <taxon>Araneoidea</taxon>
        <taxon>Nephilidae</taxon>
        <taxon>Trichonephila</taxon>
        <taxon>Trichonephila inaurata</taxon>
    </lineage>
</organism>
<keyword evidence="2" id="KW-1185">Reference proteome</keyword>